<accession>A0A0G2ADL3</accession>
<proteinExistence type="predicted"/>
<evidence type="ECO:0000256" key="1">
    <source>
        <dbReference type="SAM" id="Phobius"/>
    </source>
</evidence>
<sequence>MLESFDAKDMLFMVLALCALWFTMFLCWVLYQAAMLMKRVHALVDEVRLKVEDLIDGIGAIRMRVEGHVASLSNIADGIKKIMDALRSRDRM</sequence>
<feature type="transmembrane region" description="Helical" evidence="1">
    <location>
        <begin position="12"/>
        <end position="31"/>
    </location>
</feature>
<dbReference type="AlphaFoldDB" id="A0A0G2ADL3"/>
<protein>
    <submittedName>
        <fullName evidence="2">Uncharacterized protein</fullName>
    </submittedName>
</protein>
<evidence type="ECO:0000313" key="2">
    <source>
        <dbReference type="EMBL" id="KKW30539.1"/>
    </source>
</evidence>
<gene>
    <name evidence="2" type="ORF">UY72_C0009G0002</name>
</gene>
<name>A0A0G2ADL3_9BACT</name>
<comment type="caution">
    <text evidence="2">The sequence shown here is derived from an EMBL/GenBank/DDBJ whole genome shotgun (WGS) entry which is preliminary data.</text>
</comment>
<dbReference type="Proteomes" id="UP000034846">
    <property type="component" value="Unassembled WGS sequence"/>
</dbReference>
<keyword evidence="1" id="KW-0472">Membrane</keyword>
<organism evidence="2 3">
    <name type="scientific">Candidatus Uhrbacteria bacterium GW2011_GWD2_52_7</name>
    <dbReference type="NCBI Taxonomy" id="1618989"/>
    <lineage>
        <taxon>Bacteria</taxon>
        <taxon>Candidatus Uhriibacteriota</taxon>
    </lineage>
</organism>
<evidence type="ECO:0000313" key="3">
    <source>
        <dbReference type="Proteomes" id="UP000034846"/>
    </source>
</evidence>
<dbReference type="EMBL" id="LCRD01000009">
    <property type="protein sequence ID" value="KKW30539.1"/>
    <property type="molecule type" value="Genomic_DNA"/>
</dbReference>
<keyword evidence="1" id="KW-0812">Transmembrane</keyword>
<reference evidence="2 3" key="1">
    <citation type="journal article" date="2015" name="Nature">
        <title>rRNA introns, odd ribosomes, and small enigmatic genomes across a large radiation of phyla.</title>
        <authorList>
            <person name="Brown C.T."/>
            <person name="Hug L.A."/>
            <person name="Thomas B.C."/>
            <person name="Sharon I."/>
            <person name="Castelle C.J."/>
            <person name="Singh A."/>
            <person name="Wilkins M.J."/>
            <person name="Williams K.H."/>
            <person name="Banfield J.F."/>
        </authorList>
    </citation>
    <scope>NUCLEOTIDE SEQUENCE [LARGE SCALE GENOMIC DNA]</scope>
</reference>
<keyword evidence="1" id="KW-1133">Transmembrane helix</keyword>